<dbReference type="InterPro" id="IPR041881">
    <property type="entry name" value="PqqD_sf"/>
</dbReference>
<dbReference type="NCBIfam" id="NF033536">
    <property type="entry name" value="lasso_PqqD_Bac"/>
    <property type="match status" value="1"/>
</dbReference>
<evidence type="ECO:0000313" key="1">
    <source>
        <dbReference type="EMBL" id="NOU97349.1"/>
    </source>
</evidence>
<organism evidence="1 2">
    <name type="scientific">Paenibacillus foliorum</name>
    <dbReference type="NCBI Taxonomy" id="2654974"/>
    <lineage>
        <taxon>Bacteria</taxon>
        <taxon>Bacillati</taxon>
        <taxon>Bacillota</taxon>
        <taxon>Bacilli</taxon>
        <taxon>Bacillales</taxon>
        <taxon>Paenibacillaceae</taxon>
        <taxon>Paenibacillus</taxon>
    </lineage>
</organism>
<dbReference type="InterPro" id="IPR008792">
    <property type="entry name" value="PQQD"/>
</dbReference>
<comment type="caution">
    <text evidence="1">The sequence shown here is derived from an EMBL/GenBank/DDBJ whole genome shotgun (WGS) entry which is preliminary data.</text>
</comment>
<accession>A0A972GZC8</accession>
<keyword evidence="2" id="KW-1185">Reference proteome</keyword>
<dbReference type="RefSeq" id="WP_171655582.1">
    <property type="nucleotide sequence ID" value="NZ_WHOD01000109.1"/>
</dbReference>
<dbReference type="Proteomes" id="UP000641588">
    <property type="component" value="Unassembled WGS sequence"/>
</dbReference>
<protein>
    <submittedName>
        <fullName evidence="1">Lasso peptide biosynthesis PqqD family chaperone</fullName>
    </submittedName>
</protein>
<reference evidence="1" key="1">
    <citation type="submission" date="2019-10" db="EMBL/GenBank/DDBJ databases">
        <title>Description of Paenibacillus glebae sp. nov.</title>
        <authorList>
            <person name="Carlier A."/>
            <person name="Qi S."/>
        </authorList>
    </citation>
    <scope>NUCLEOTIDE SEQUENCE</scope>
    <source>
        <strain evidence="1">LMG 31456</strain>
    </source>
</reference>
<dbReference type="AlphaFoldDB" id="A0A972GZC8"/>
<dbReference type="Pfam" id="PF05402">
    <property type="entry name" value="PqqD"/>
    <property type="match status" value="1"/>
</dbReference>
<dbReference type="EMBL" id="WHOD01000109">
    <property type="protein sequence ID" value="NOU97349.1"/>
    <property type="molecule type" value="Genomic_DNA"/>
</dbReference>
<sequence>MIKNQGISLNDFIVQGSGNIVSNMGGEKVMLSVQNGKYYNLGEMGGIIWDLIKEPISVTELVTTLVSEYDVDQITCEGQVISFLEHVWKENLIQLGEEVSQ</sequence>
<gene>
    <name evidence="1" type="ORF">GC093_29575</name>
</gene>
<proteinExistence type="predicted"/>
<evidence type="ECO:0000313" key="2">
    <source>
        <dbReference type="Proteomes" id="UP000641588"/>
    </source>
</evidence>
<name>A0A972GZC8_9BACL</name>
<dbReference type="Gene3D" id="1.10.10.1150">
    <property type="entry name" value="Coenzyme PQQ synthesis protein D (PqqD)"/>
    <property type="match status" value="1"/>
</dbReference>